<evidence type="ECO:0000256" key="1">
    <source>
        <dbReference type="SAM" id="MobiDB-lite"/>
    </source>
</evidence>
<protein>
    <recommendedName>
        <fullName evidence="4">C2H2-type domain-containing protein</fullName>
    </recommendedName>
</protein>
<evidence type="ECO:0008006" key="4">
    <source>
        <dbReference type="Google" id="ProtNLM"/>
    </source>
</evidence>
<organism evidence="2 3">
    <name type="scientific">Armadillidium nasatum</name>
    <dbReference type="NCBI Taxonomy" id="96803"/>
    <lineage>
        <taxon>Eukaryota</taxon>
        <taxon>Metazoa</taxon>
        <taxon>Ecdysozoa</taxon>
        <taxon>Arthropoda</taxon>
        <taxon>Crustacea</taxon>
        <taxon>Multicrustacea</taxon>
        <taxon>Malacostraca</taxon>
        <taxon>Eumalacostraca</taxon>
        <taxon>Peracarida</taxon>
        <taxon>Isopoda</taxon>
        <taxon>Oniscidea</taxon>
        <taxon>Crinocheta</taxon>
        <taxon>Armadillidiidae</taxon>
        <taxon>Armadillidium</taxon>
    </lineage>
</organism>
<evidence type="ECO:0000313" key="3">
    <source>
        <dbReference type="Proteomes" id="UP000326759"/>
    </source>
</evidence>
<dbReference type="EMBL" id="SEYY01006441">
    <property type="protein sequence ID" value="KAB7502900.1"/>
    <property type="molecule type" value="Genomic_DNA"/>
</dbReference>
<dbReference type="Proteomes" id="UP000326759">
    <property type="component" value="Unassembled WGS sequence"/>
</dbReference>
<keyword evidence="3" id="KW-1185">Reference proteome</keyword>
<feature type="compositionally biased region" description="Polar residues" evidence="1">
    <location>
        <begin position="27"/>
        <end position="39"/>
    </location>
</feature>
<feature type="region of interest" description="Disordered" evidence="1">
    <location>
        <begin position="18"/>
        <end position="42"/>
    </location>
</feature>
<proteinExistence type="predicted"/>
<accession>A0A5N5TDA7</accession>
<name>A0A5N5TDA7_9CRUS</name>
<evidence type="ECO:0000313" key="2">
    <source>
        <dbReference type="EMBL" id="KAB7502900.1"/>
    </source>
</evidence>
<reference evidence="2 3" key="1">
    <citation type="journal article" date="2019" name="PLoS Biol.">
        <title>Sex chromosomes control vertical transmission of feminizing Wolbachia symbionts in an isopod.</title>
        <authorList>
            <person name="Becking T."/>
            <person name="Chebbi M.A."/>
            <person name="Giraud I."/>
            <person name="Moumen B."/>
            <person name="Laverre T."/>
            <person name="Caubet Y."/>
            <person name="Peccoud J."/>
            <person name="Gilbert C."/>
            <person name="Cordaux R."/>
        </authorList>
    </citation>
    <scope>NUCLEOTIDE SEQUENCE [LARGE SCALE GENOMIC DNA]</scope>
    <source>
        <strain evidence="2">ANa2</strain>
        <tissue evidence="2">Whole body excluding digestive tract and cuticle</tissue>
    </source>
</reference>
<dbReference type="AlphaFoldDB" id="A0A5N5TDA7"/>
<sequence>MSIKCEIEIKDELLEFPGDNVKEKKLSQQGEGSQTSTDQIEAIYSPENIKKESLEGDDVNQQIYNDDLTEDEQLKPKKPEKHIQNELPLVNNGENIQKHSNGIKLFKCLVCRYESSKKNLFRRHQYSRSIISDNSLVYW</sequence>
<comment type="caution">
    <text evidence="2">The sequence shown here is derived from an EMBL/GenBank/DDBJ whole genome shotgun (WGS) entry which is preliminary data.</text>
</comment>
<gene>
    <name evidence="2" type="ORF">Anas_14183</name>
</gene>